<evidence type="ECO:0000313" key="2">
    <source>
        <dbReference type="Proteomes" id="UP000214739"/>
    </source>
</evidence>
<comment type="caution">
    <text evidence="1">The sequence shown here is derived from an EMBL/GenBank/DDBJ whole genome shotgun (WGS) entry which is preliminary data.</text>
</comment>
<accession>A0A224VJ58</accession>
<evidence type="ECO:0000313" key="1">
    <source>
        <dbReference type="EMBL" id="GAW72561.1"/>
    </source>
</evidence>
<organism evidence="1 2">
    <name type="scientific">Lentilactobacillus parakefiri</name>
    <dbReference type="NCBI Taxonomy" id="152332"/>
    <lineage>
        <taxon>Bacteria</taxon>
        <taxon>Bacillati</taxon>
        <taxon>Bacillota</taxon>
        <taxon>Bacilli</taxon>
        <taxon>Lactobacillales</taxon>
        <taxon>Lactobacillaceae</taxon>
        <taxon>Lentilactobacillus</taxon>
    </lineage>
</organism>
<dbReference type="AlphaFoldDB" id="A0A224VJ58"/>
<sequence length="51" mass="5956">MAANMNKLAKMIANLTHIFGWMEKLSRIFQRKWEMRLSLFIGGTYVPAPSR</sequence>
<dbReference type="Proteomes" id="UP000214739">
    <property type="component" value="Unassembled WGS sequence"/>
</dbReference>
<protein>
    <submittedName>
        <fullName evidence="1">Uncharacterized protein</fullName>
    </submittedName>
</protein>
<name>A0A224VJ58_9LACO</name>
<dbReference type="EMBL" id="BDGB01000079">
    <property type="protein sequence ID" value="GAW72561.1"/>
    <property type="molecule type" value="Genomic_DNA"/>
</dbReference>
<gene>
    <name evidence="1" type="ORF">LPKJCM_01691</name>
</gene>
<reference evidence="1 2" key="1">
    <citation type="journal article" date="2017" name="Biosci Microbiota Food Health">
        <title>Genomic characterization reconfirms the taxonomic status of Lactobacillus parakefiri.</title>
        <authorList>
            <person name="Tanizawa Y."/>
            <person name="Kobayashi H."/>
            <person name="Kaminuma E."/>
            <person name="Sakamoto M."/>
            <person name="Ohkuma M."/>
            <person name="Nakamura Y."/>
            <person name="Arita M."/>
            <person name="Tohno M."/>
        </authorList>
    </citation>
    <scope>NUCLEOTIDE SEQUENCE [LARGE SCALE GENOMIC DNA]</scope>
    <source>
        <strain evidence="1 2">JCM 8573</strain>
    </source>
</reference>
<proteinExistence type="predicted"/>